<gene>
    <name evidence="2" type="ORF">HOLleu_09460</name>
    <name evidence="1" type="ORF">HOLleu_21030</name>
</gene>
<organism evidence="1 3">
    <name type="scientific">Holothuria leucospilota</name>
    <name type="common">Black long sea cucumber</name>
    <name type="synonym">Mertensiothuria leucospilota</name>
    <dbReference type="NCBI Taxonomy" id="206669"/>
    <lineage>
        <taxon>Eukaryota</taxon>
        <taxon>Metazoa</taxon>
        <taxon>Echinodermata</taxon>
        <taxon>Eleutherozoa</taxon>
        <taxon>Echinozoa</taxon>
        <taxon>Holothuroidea</taxon>
        <taxon>Aspidochirotacea</taxon>
        <taxon>Aspidochirotida</taxon>
        <taxon>Holothuriidae</taxon>
        <taxon>Holothuria</taxon>
    </lineage>
</organism>
<evidence type="ECO:0000313" key="2">
    <source>
        <dbReference type="EMBL" id="KAJ8042647.1"/>
    </source>
</evidence>
<dbReference type="EMBL" id="JAIZAY010000004">
    <property type="protein sequence ID" value="KAJ8042647.1"/>
    <property type="molecule type" value="Genomic_DNA"/>
</dbReference>
<dbReference type="EMBL" id="JAIZAY010000010">
    <property type="protein sequence ID" value="KAJ8034265.1"/>
    <property type="molecule type" value="Genomic_DNA"/>
</dbReference>
<comment type="caution">
    <text evidence="1">The sequence shown here is derived from an EMBL/GenBank/DDBJ whole genome shotgun (WGS) entry which is preliminary data.</text>
</comment>
<reference evidence="1" key="1">
    <citation type="submission" date="2021-10" db="EMBL/GenBank/DDBJ databases">
        <title>Tropical sea cucumber genome reveals ecological adaptation and Cuvierian tubules defense mechanism.</title>
        <authorList>
            <person name="Chen T."/>
        </authorList>
    </citation>
    <scope>NUCLEOTIDE SEQUENCE</scope>
    <source>
        <strain evidence="1">Nanhai2018</strain>
        <tissue evidence="1">Muscle</tissue>
    </source>
</reference>
<keyword evidence="3" id="KW-1185">Reference proteome</keyword>
<accession>A0A9Q1BX52</accession>
<evidence type="ECO:0000313" key="3">
    <source>
        <dbReference type="Proteomes" id="UP001152320"/>
    </source>
</evidence>
<name>A0A9Q1BX52_HOLLE</name>
<sequence>MEVKGHLGSSEVKTSKPCKHDISRRISVRDLILTMWMIPTVFHAGQRSFEVTKGQNLVNIF</sequence>
<dbReference type="AlphaFoldDB" id="A0A9Q1BX52"/>
<dbReference type="Proteomes" id="UP001152320">
    <property type="component" value="Chromosome 4"/>
</dbReference>
<evidence type="ECO:0000313" key="1">
    <source>
        <dbReference type="EMBL" id="KAJ8034265.1"/>
    </source>
</evidence>
<dbReference type="Proteomes" id="UP001152320">
    <property type="component" value="Chromosome 10"/>
</dbReference>
<protein>
    <submittedName>
        <fullName evidence="1">Uncharacterized protein</fullName>
    </submittedName>
</protein>
<proteinExistence type="predicted"/>